<sequence>MFKLANHEDVVFVNILSSVNATPTVKIVLNKGKQIWKQKGKLSDNSLNKTKQIRKPKGKLSDNSLNKTKQVWKATGKLFVNVGYQWRSTGKKVALGKLNCGYQWRPTGKILALGELCPLTKLSVQCGTDHPLVSGLRLFKTRFRGMNGSCLAPQCLKMFELSSSSLGLHCQKTFKQISSNLVSQMSQRRLLASLQAPFLKEKKGVRFSALYLQQKRNLLVLDHSHQQVSYFFHARSVVKWINVDQLVF</sequence>
<keyword evidence="2" id="KW-1185">Reference proteome</keyword>
<evidence type="ECO:0000313" key="2">
    <source>
        <dbReference type="Proteomes" id="UP001151760"/>
    </source>
</evidence>
<organism evidence="1 2">
    <name type="scientific">Tanacetum coccineum</name>
    <dbReference type="NCBI Taxonomy" id="301880"/>
    <lineage>
        <taxon>Eukaryota</taxon>
        <taxon>Viridiplantae</taxon>
        <taxon>Streptophyta</taxon>
        <taxon>Embryophyta</taxon>
        <taxon>Tracheophyta</taxon>
        <taxon>Spermatophyta</taxon>
        <taxon>Magnoliopsida</taxon>
        <taxon>eudicotyledons</taxon>
        <taxon>Gunneridae</taxon>
        <taxon>Pentapetalae</taxon>
        <taxon>asterids</taxon>
        <taxon>campanulids</taxon>
        <taxon>Asterales</taxon>
        <taxon>Asteraceae</taxon>
        <taxon>Asteroideae</taxon>
        <taxon>Anthemideae</taxon>
        <taxon>Anthemidinae</taxon>
        <taxon>Tanacetum</taxon>
    </lineage>
</organism>
<reference evidence="1" key="2">
    <citation type="submission" date="2022-01" db="EMBL/GenBank/DDBJ databases">
        <authorList>
            <person name="Yamashiro T."/>
            <person name="Shiraishi A."/>
            <person name="Satake H."/>
            <person name="Nakayama K."/>
        </authorList>
    </citation>
    <scope>NUCLEOTIDE SEQUENCE</scope>
</reference>
<proteinExistence type="predicted"/>
<comment type="caution">
    <text evidence="1">The sequence shown here is derived from an EMBL/GenBank/DDBJ whole genome shotgun (WGS) entry which is preliminary data.</text>
</comment>
<protein>
    <submittedName>
        <fullName evidence="1">Uncharacterized protein</fullName>
    </submittedName>
</protein>
<name>A0ABQ5CNI4_9ASTR</name>
<evidence type="ECO:0000313" key="1">
    <source>
        <dbReference type="EMBL" id="GJT27662.1"/>
    </source>
</evidence>
<gene>
    <name evidence="1" type="ORF">Tco_0907937</name>
</gene>
<reference evidence="1" key="1">
    <citation type="journal article" date="2022" name="Int. J. Mol. Sci.">
        <title>Draft Genome of Tanacetum Coccineum: Genomic Comparison of Closely Related Tanacetum-Family Plants.</title>
        <authorList>
            <person name="Yamashiro T."/>
            <person name="Shiraishi A."/>
            <person name="Nakayama K."/>
            <person name="Satake H."/>
        </authorList>
    </citation>
    <scope>NUCLEOTIDE SEQUENCE</scope>
</reference>
<dbReference type="Proteomes" id="UP001151760">
    <property type="component" value="Unassembled WGS sequence"/>
</dbReference>
<accession>A0ABQ5CNI4</accession>
<dbReference type="EMBL" id="BQNB010014397">
    <property type="protein sequence ID" value="GJT27662.1"/>
    <property type="molecule type" value="Genomic_DNA"/>
</dbReference>